<dbReference type="Proteomes" id="UP000624404">
    <property type="component" value="Unassembled WGS sequence"/>
</dbReference>
<reference evidence="1" key="1">
    <citation type="submission" date="2020-10" db="EMBL/GenBank/DDBJ databases">
        <authorList>
            <person name="Kusch S."/>
        </authorList>
    </citation>
    <scope>NUCLEOTIDE SEQUENCE</scope>
    <source>
        <strain evidence="1">SwB9</strain>
    </source>
</reference>
<evidence type="ECO:0000313" key="1">
    <source>
        <dbReference type="EMBL" id="CAD6444118.1"/>
    </source>
</evidence>
<protein>
    <submittedName>
        <fullName evidence="1">3f698dab-9b24-4c7e-832b-f5b6151cae59</fullName>
    </submittedName>
</protein>
<keyword evidence="2" id="KW-1185">Reference proteome</keyword>
<proteinExistence type="predicted"/>
<sequence length="145" mass="16744">MNLVAQWTIWGTGELVRLSNLLRMPGNIRASQASRETFESCCRRLYLMNFCLYRLDVFMTLPTSLRFMLYFSQGLHPSLLLFGLEAVSFKHQRKNPSTCLVPAKIFELRWHNVFKSRTASWCIATNHPIVCELLSSKRCPPSVNS</sequence>
<dbReference type="AlphaFoldDB" id="A0A8H2VSV9"/>
<gene>
    <name evidence="1" type="ORF">SCLTRI_LOCUS3910</name>
</gene>
<accession>A0A8H2VSV9</accession>
<name>A0A8H2VSV9_9HELO</name>
<dbReference type="EMBL" id="CAJHIA010000011">
    <property type="protein sequence ID" value="CAD6444118.1"/>
    <property type="molecule type" value="Genomic_DNA"/>
</dbReference>
<evidence type="ECO:0000313" key="2">
    <source>
        <dbReference type="Proteomes" id="UP000624404"/>
    </source>
</evidence>
<comment type="caution">
    <text evidence="1">The sequence shown here is derived from an EMBL/GenBank/DDBJ whole genome shotgun (WGS) entry which is preliminary data.</text>
</comment>
<organism evidence="1 2">
    <name type="scientific">Sclerotinia trifoliorum</name>
    <dbReference type="NCBI Taxonomy" id="28548"/>
    <lineage>
        <taxon>Eukaryota</taxon>
        <taxon>Fungi</taxon>
        <taxon>Dikarya</taxon>
        <taxon>Ascomycota</taxon>
        <taxon>Pezizomycotina</taxon>
        <taxon>Leotiomycetes</taxon>
        <taxon>Helotiales</taxon>
        <taxon>Sclerotiniaceae</taxon>
        <taxon>Sclerotinia</taxon>
    </lineage>
</organism>